<feature type="transmembrane region" description="Helical" evidence="4">
    <location>
        <begin position="12"/>
        <end position="37"/>
    </location>
</feature>
<keyword evidence="1 4" id="KW-0812">Transmembrane</keyword>
<dbReference type="PROSITE" id="PS50850">
    <property type="entry name" value="MFS"/>
    <property type="match status" value="1"/>
</dbReference>
<dbReference type="SUPFAM" id="SSF103473">
    <property type="entry name" value="MFS general substrate transporter"/>
    <property type="match status" value="1"/>
</dbReference>
<feature type="transmembrane region" description="Helical" evidence="4">
    <location>
        <begin position="43"/>
        <end position="66"/>
    </location>
</feature>
<dbReference type="InterPro" id="IPR036259">
    <property type="entry name" value="MFS_trans_sf"/>
</dbReference>
<feature type="transmembrane region" description="Helical" evidence="4">
    <location>
        <begin position="136"/>
        <end position="156"/>
    </location>
</feature>
<feature type="transmembrane region" description="Helical" evidence="4">
    <location>
        <begin position="242"/>
        <end position="259"/>
    </location>
</feature>
<feature type="transmembrane region" description="Helical" evidence="4">
    <location>
        <begin position="211"/>
        <end position="236"/>
    </location>
</feature>
<dbReference type="GO" id="GO:0022857">
    <property type="term" value="F:transmembrane transporter activity"/>
    <property type="evidence" value="ECO:0007669"/>
    <property type="project" value="InterPro"/>
</dbReference>
<evidence type="ECO:0000256" key="3">
    <source>
        <dbReference type="ARBA" id="ARBA00023136"/>
    </source>
</evidence>
<dbReference type="Gene3D" id="1.20.1250.20">
    <property type="entry name" value="MFS general substrate transporter like domains"/>
    <property type="match status" value="1"/>
</dbReference>
<dbReference type="EMBL" id="CP013068">
    <property type="protein sequence ID" value="ALV29974.1"/>
    <property type="molecule type" value="Genomic_DNA"/>
</dbReference>
<organism evidence="6 7">
    <name type="scientific">Pannonibacter phragmitetus</name>
    <dbReference type="NCBI Taxonomy" id="121719"/>
    <lineage>
        <taxon>Bacteria</taxon>
        <taxon>Pseudomonadati</taxon>
        <taxon>Pseudomonadota</taxon>
        <taxon>Alphaproteobacteria</taxon>
        <taxon>Hyphomicrobiales</taxon>
        <taxon>Stappiaceae</taxon>
        <taxon>Pannonibacter</taxon>
    </lineage>
</organism>
<evidence type="ECO:0000259" key="5">
    <source>
        <dbReference type="PROSITE" id="PS50850"/>
    </source>
</evidence>
<evidence type="ECO:0000256" key="4">
    <source>
        <dbReference type="SAM" id="Phobius"/>
    </source>
</evidence>
<dbReference type="Pfam" id="PF07690">
    <property type="entry name" value="MFS_1"/>
    <property type="match status" value="1"/>
</dbReference>
<gene>
    <name evidence="6" type="ORF">APZ00_08790</name>
</gene>
<dbReference type="AlphaFoldDB" id="A0A0U3P8I4"/>
<feature type="domain" description="Major facilitator superfamily (MFS) profile" evidence="5">
    <location>
        <begin position="2"/>
        <end position="390"/>
    </location>
</feature>
<sequence>MTTFSPFTARIVAALSVTQLIGWGATFWLPAVIGPAIASDMEITLPTVMMGPTMMLVVMAMMAWPLSRAFEHCGARPVMVFGSLLGAAGLLAMSSANALPAYVLSWLILGVAGACMLTTAAQIAATEAAGEKARRALAVLVLAGGLTSTITWPLTAYLQAQLGWRLTLLIYAGLMLFVCAPLHAALLVRKPKEKRKTEAGSDHGHIDRTRFALLSASFAANGFFTWGFALTIIVLFEARGLDSANALTAAAFIGIAQWAGRMADLAGGQRWSGLAVGLLGFALFPLSFVILLLVNGFIGAMMFAALYGLASGITAVTRATIPLQIFPVSAYARASSLLATPLNVSFAAAPPIFAAIMTKAGSAAALWIAFAISVFAFGTFFALAMVERKRSKPQEDDSFRAT</sequence>
<keyword evidence="2 4" id="KW-1133">Transmembrane helix</keyword>
<evidence type="ECO:0000256" key="1">
    <source>
        <dbReference type="ARBA" id="ARBA00022692"/>
    </source>
</evidence>
<dbReference type="STRING" id="121719.APZ00_08790"/>
<name>A0A0U3P8I4_9HYPH</name>
<feature type="transmembrane region" description="Helical" evidence="4">
    <location>
        <begin position="102"/>
        <end position="124"/>
    </location>
</feature>
<feature type="transmembrane region" description="Helical" evidence="4">
    <location>
        <begin position="364"/>
        <end position="386"/>
    </location>
</feature>
<dbReference type="KEGG" id="pphr:APZ00_08790"/>
<accession>A0A0U3P8I4</accession>
<feature type="transmembrane region" description="Helical" evidence="4">
    <location>
        <begin position="78"/>
        <end position="96"/>
    </location>
</feature>
<proteinExistence type="predicted"/>
<dbReference type="PANTHER" id="PTHR11360">
    <property type="entry name" value="MONOCARBOXYLATE TRANSPORTER"/>
    <property type="match status" value="1"/>
</dbReference>
<feature type="transmembrane region" description="Helical" evidence="4">
    <location>
        <begin position="271"/>
        <end position="291"/>
    </location>
</feature>
<evidence type="ECO:0000256" key="2">
    <source>
        <dbReference type="ARBA" id="ARBA00022989"/>
    </source>
</evidence>
<evidence type="ECO:0000313" key="6">
    <source>
        <dbReference type="EMBL" id="ALV29974.1"/>
    </source>
</evidence>
<feature type="transmembrane region" description="Helical" evidence="4">
    <location>
        <begin position="168"/>
        <end position="188"/>
    </location>
</feature>
<dbReference type="InterPro" id="IPR020846">
    <property type="entry name" value="MFS_dom"/>
</dbReference>
<evidence type="ECO:0000313" key="7">
    <source>
        <dbReference type="Proteomes" id="UP000064921"/>
    </source>
</evidence>
<dbReference type="PANTHER" id="PTHR11360:SF290">
    <property type="entry name" value="MONOCARBOXYLATE MFS PERMEASE"/>
    <property type="match status" value="1"/>
</dbReference>
<dbReference type="Proteomes" id="UP000064921">
    <property type="component" value="Chromosome"/>
</dbReference>
<feature type="transmembrane region" description="Helical" evidence="4">
    <location>
        <begin position="297"/>
        <end position="316"/>
    </location>
</feature>
<protein>
    <submittedName>
        <fullName evidence="6">Transporter</fullName>
    </submittedName>
</protein>
<keyword evidence="7" id="KW-1185">Reference proteome</keyword>
<feature type="transmembrane region" description="Helical" evidence="4">
    <location>
        <begin position="337"/>
        <end position="358"/>
    </location>
</feature>
<dbReference type="InterPro" id="IPR011701">
    <property type="entry name" value="MFS"/>
</dbReference>
<dbReference type="InterPro" id="IPR050327">
    <property type="entry name" value="Proton-linked_MCT"/>
</dbReference>
<keyword evidence="3 4" id="KW-0472">Membrane</keyword>
<reference evidence="6 7" key="1">
    <citation type="submission" date="2015-10" db="EMBL/GenBank/DDBJ databases">
        <title>The world's first case of liver abscess caused by Pannonibacter phragmitetus.</title>
        <authorList>
            <person name="Ming D."/>
            <person name="Wang M."/>
            <person name="Zhou Y."/>
            <person name="Jiang T."/>
            <person name="Hu S."/>
        </authorList>
    </citation>
    <scope>NUCLEOTIDE SEQUENCE [LARGE SCALE GENOMIC DNA]</scope>
    <source>
        <strain evidence="6 7">31801</strain>
    </source>
</reference>